<feature type="domain" description="Amidohydrolase-related" evidence="1">
    <location>
        <begin position="57"/>
        <end position="401"/>
    </location>
</feature>
<organism evidence="2 3">
    <name type="scientific">Promethearchaeum syntrophicum</name>
    <dbReference type="NCBI Taxonomy" id="2594042"/>
    <lineage>
        <taxon>Archaea</taxon>
        <taxon>Promethearchaeati</taxon>
        <taxon>Promethearchaeota</taxon>
        <taxon>Promethearchaeia</taxon>
        <taxon>Promethearchaeales</taxon>
        <taxon>Promethearchaeaceae</taxon>
        <taxon>Promethearchaeum</taxon>
    </lineage>
</organism>
<dbReference type="GO" id="GO:0016810">
    <property type="term" value="F:hydrolase activity, acting on carbon-nitrogen (but not peptide) bonds"/>
    <property type="evidence" value="ECO:0007669"/>
    <property type="project" value="InterPro"/>
</dbReference>
<dbReference type="SUPFAM" id="SSF51338">
    <property type="entry name" value="Composite domain of metallo-dependent hydrolases"/>
    <property type="match status" value="1"/>
</dbReference>
<dbReference type="OrthoDB" id="42542at2157"/>
<gene>
    <name evidence="2" type="ORF">DSAG12_02094</name>
</gene>
<dbReference type="InterPro" id="IPR011059">
    <property type="entry name" value="Metal-dep_hydrolase_composite"/>
</dbReference>
<protein>
    <submittedName>
        <fullName evidence="2">Amidohydrolase</fullName>
    </submittedName>
</protein>
<dbReference type="InterPro" id="IPR051781">
    <property type="entry name" value="Metallo-dep_Hydrolase"/>
</dbReference>
<evidence type="ECO:0000313" key="2">
    <source>
        <dbReference type="EMBL" id="QEE16264.1"/>
    </source>
</evidence>
<dbReference type="Gene3D" id="3.20.20.140">
    <property type="entry name" value="Metal-dependent hydrolases"/>
    <property type="match status" value="1"/>
</dbReference>
<dbReference type="InterPro" id="IPR006680">
    <property type="entry name" value="Amidohydro-rel"/>
</dbReference>
<dbReference type="GeneID" id="41330083"/>
<reference evidence="2 3" key="1">
    <citation type="journal article" date="2020" name="Nature">
        <title>Isolation of an archaeon at the prokaryote-eukaryote interface.</title>
        <authorList>
            <person name="Imachi H."/>
            <person name="Nobu M.K."/>
            <person name="Nakahara N."/>
            <person name="Morono Y."/>
            <person name="Ogawara M."/>
            <person name="Takaki Y."/>
            <person name="Takano Y."/>
            <person name="Uematsu K."/>
            <person name="Ikuta T."/>
            <person name="Ito M."/>
            <person name="Matsui Y."/>
            <person name="Miyazaki M."/>
            <person name="Murata K."/>
            <person name="Saito Y."/>
            <person name="Sakai S."/>
            <person name="Song C."/>
            <person name="Tasumi E."/>
            <person name="Yamanaka Y."/>
            <person name="Yamaguchi T."/>
            <person name="Kamagata Y."/>
            <person name="Tamaki H."/>
            <person name="Takai K."/>
        </authorList>
    </citation>
    <scope>NUCLEOTIDE SEQUENCE [LARGE SCALE GENOMIC DNA]</scope>
    <source>
        <strain evidence="2 3">MK-D1</strain>
    </source>
</reference>
<dbReference type="Gene3D" id="2.30.40.10">
    <property type="entry name" value="Urease, subunit C, domain 1"/>
    <property type="match status" value="1"/>
</dbReference>
<dbReference type="Pfam" id="PF01979">
    <property type="entry name" value="Amidohydro_1"/>
    <property type="match status" value="1"/>
</dbReference>
<dbReference type="AlphaFoldDB" id="A0A5B9DAY5"/>
<proteinExistence type="predicted"/>
<dbReference type="PANTHER" id="PTHR43135:SF3">
    <property type="entry name" value="ALPHA-D-RIBOSE 1-METHYLPHOSPHONATE 5-TRIPHOSPHATE DIPHOSPHATASE"/>
    <property type="match status" value="1"/>
</dbReference>
<dbReference type="PANTHER" id="PTHR43135">
    <property type="entry name" value="ALPHA-D-RIBOSE 1-METHYLPHOSPHONATE 5-TRIPHOSPHATE DIPHOSPHATASE"/>
    <property type="match status" value="1"/>
</dbReference>
<accession>A0A5B9DAY5</accession>
<name>A0A5B9DAY5_9ARCH</name>
<dbReference type="EMBL" id="CP042905">
    <property type="protein sequence ID" value="QEE16264.1"/>
    <property type="molecule type" value="Genomic_DNA"/>
</dbReference>
<dbReference type="KEGG" id="psyt:DSAG12_02094"/>
<reference evidence="2 3" key="2">
    <citation type="journal article" date="2024" name="Int. J. Syst. Evol. Microbiol.">
        <title>Promethearchaeum syntrophicum gen. nov., sp. nov., an anaerobic, obligately syntrophic archaeon, the first isolate of the lineage 'Asgard' archaea, and proposal of the new archaeal phylum Promethearchaeota phyl. nov. and kingdom Promethearchaeati regn. nov.</title>
        <authorList>
            <person name="Imachi H."/>
            <person name="Nobu M.K."/>
            <person name="Kato S."/>
            <person name="Takaki Y."/>
            <person name="Miyazaki M."/>
            <person name="Miyata M."/>
            <person name="Ogawara M."/>
            <person name="Saito Y."/>
            <person name="Sakai S."/>
            <person name="Tahara Y.O."/>
            <person name="Takano Y."/>
            <person name="Tasumi E."/>
            <person name="Uematsu K."/>
            <person name="Yoshimura T."/>
            <person name="Itoh T."/>
            <person name="Ohkuma M."/>
            <person name="Takai K."/>
        </authorList>
    </citation>
    <scope>NUCLEOTIDE SEQUENCE [LARGE SCALE GENOMIC DNA]</scope>
    <source>
        <strain evidence="2 3">MK-D1</strain>
    </source>
</reference>
<sequence length="406" mass="44413">MTMAYAIKNGTLYTCDKSNTVIDHGTLLIKDGKIEAILTQDKPIPEGYEVINAEGKTIIPGFVNSHTHEGIYDASFGDMGVDVNEMTNPSTPMVRAIDAINTEGPNFVEGVKGGVTTINTGPGSANVIGGQFALLKTWAKSKAIEDYVIRAPSAMKAALGENPKRVYGADKKTPGTRMGIASVFRKAFVDAQAYEMKWKDYETKKKAAEEKGELDKIPAKPDRDLDKEVLLKVLNREIPIHIHCHMHSDIVTAIRLCEEFNLKLMIVHGTEGHKIADYLAKKHVPVSVGPSIVGFEKSELKDITFETPAILHKAGVKISIQSDTFPRLLYFQMLPCMAVKCGLPVEIALRAVTIDAAEMVGVGDRIGSLEQGKDADLVIWSDHPITNFYANVEMTLVDGEIAYKKA</sequence>
<dbReference type="InterPro" id="IPR032466">
    <property type="entry name" value="Metal_Hydrolase"/>
</dbReference>
<dbReference type="Proteomes" id="UP000321408">
    <property type="component" value="Chromosome"/>
</dbReference>
<keyword evidence="3" id="KW-1185">Reference proteome</keyword>
<evidence type="ECO:0000259" key="1">
    <source>
        <dbReference type="Pfam" id="PF01979"/>
    </source>
</evidence>
<dbReference type="CDD" id="cd01309">
    <property type="entry name" value="Met_dep_hydrolase_C"/>
    <property type="match status" value="1"/>
</dbReference>
<dbReference type="RefSeq" id="WP_147663142.1">
    <property type="nucleotide sequence ID" value="NZ_CP042905.2"/>
</dbReference>
<dbReference type="SUPFAM" id="SSF51556">
    <property type="entry name" value="Metallo-dependent hydrolases"/>
    <property type="match status" value="1"/>
</dbReference>
<evidence type="ECO:0000313" key="3">
    <source>
        <dbReference type="Proteomes" id="UP000321408"/>
    </source>
</evidence>